<evidence type="ECO:0000259" key="2">
    <source>
        <dbReference type="PROSITE" id="PS50828"/>
    </source>
</evidence>
<name>A0ABS3Q934_9BACT</name>
<feature type="region of interest" description="Disordered" evidence="1">
    <location>
        <begin position="57"/>
        <end position="99"/>
    </location>
</feature>
<accession>A0ABS3Q934</accession>
<sequence>MNVGDRVRLLTGTEEGIVTRLLDSELVEVAIDNDFTIPVLRREVVVVAQEEGKNFDRAAIDYGPGQTPGRNANASKKDKSKHTVHTPGPAKPAQPSLQEALAAAASSGAGIAKPAGSSGPVASSGGNAKQPAAAKGLFLALVHQSPELLGVTLINNTEADVLYTYGEETSARPYRALAADKLGPKASTKPLSFLHLKDFETWPAVVFQLLPTRPNGDAAYELLTKRQAFKASTFYSSQRPAPVIGKDAYLFQLDEKAAAAIAPEKLAQEAPAPTPEPAKPVGVDAAALKAQLSGDAPAKPVAVVAAAAPAKPAAPVVAPPHEFDLHLEALRPDNKEELSNTAILRLQLDAFEDALTRALATNMHEIVFIHGLGSGTLRKEIHRQLSRNKDIKFFEDAQKGKFGFGATLVRLK</sequence>
<dbReference type="Gene3D" id="2.60.40.1600">
    <property type="entry name" value="Smr-associated-like"/>
    <property type="match status" value="1"/>
</dbReference>
<dbReference type="InterPro" id="IPR036063">
    <property type="entry name" value="Smr_dom_sf"/>
</dbReference>
<reference evidence="3 4" key="1">
    <citation type="submission" date="2021-03" db="EMBL/GenBank/DDBJ databases">
        <authorList>
            <person name="Kim M.K."/>
        </authorList>
    </citation>
    <scope>NUCLEOTIDE SEQUENCE [LARGE SCALE GENOMIC DNA]</scope>
    <source>
        <strain evidence="3 4">BT442</strain>
    </source>
</reference>
<dbReference type="EMBL" id="JAGETZ010000001">
    <property type="protein sequence ID" value="MBO2007753.1"/>
    <property type="molecule type" value="Genomic_DNA"/>
</dbReference>
<protein>
    <submittedName>
        <fullName evidence="3">Smr/MutS family protein</fullName>
    </submittedName>
</protein>
<dbReference type="InterPro" id="IPR036781">
    <property type="entry name" value="Smr_assoc-like_sf"/>
</dbReference>
<dbReference type="PROSITE" id="PS50828">
    <property type="entry name" value="SMR"/>
    <property type="match status" value="1"/>
</dbReference>
<dbReference type="InterPro" id="IPR002625">
    <property type="entry name" value="Smr_dom"/>
</dbReference>
<dbReference type="Pfam" id="PF01713">
    <property type="entry name" value="Smr"/>
    <property type="match status" value="1"/>
</dbReference>
<evidence type="ECO:0000313" key="3">
    <source>
        <dbReference type="EMBL" id="MBO2007753.1"/>
    </source>
</evidence>
<gene>
    <name evidence="3" type="ORF">J4E00_01730</name>
</gene>
<dbReference type="RefSeq" id="WP_208173284.1">
    <property type="nucleotide sequence ID" value="NZ_JAGETZ010000001.1"/>
</dbReference>
<keyword evidence="4" id="KW-1185">Reference proteome</keyword>
<organism evidence="3 4">
    <name type="scientific">Hymenobacter negativus</name>
    <dbReference type="NCBI Taxonomy" id="2795026"/>
    <lineage>
        <taxon>Bacteria</taxon>
        <taxon>Pseudomonadati</taxon>
        <taxon>Bacteroidota</taxon>
        <taxon>Cytophagia</taxon>
        <taxon>Cytophagales</taxon>
        <taxon>Hymenobacteraceae</taxon>
        <taxon>Hymenobacter</taxon>
    </lineage>
</organism>
<feature type="domain" description="Smr" evidence="2">
    <location>
        <begin position="349"/>
        <end position="412"/>
    </location>
</feature>
<dbReference type="Proteomes" id="UP000664369">
    <property type="component" value="Unassembled WGS sequence"/>
</dbReference>
<dbReference type="Gene3D" id="3.30.1370.110">
    <property type="match status" value="1"/>
</dbReference>
<evidence type="ECO:0000256" key="1">
    <source>
        <dbReference type="SAM" id="MobiDB-lite"/>
    </source>
</evidence>
<comment type="caution">
    <text evidence="3">The sequence shown here is derived from an EMBL/GenBank/DDBJ whole genome shotgun (WGS) entry which is preliminary data.</text>
</comment>
<evidence type="ECO:0000313" key="4">
    <source>
        <dbReference type="Proteomes" id="UP000664369"/>
    </source>
</evidence>
<dbReference type="SUPFAM" id="SSF158949">
    <property type="entry name" value="Smr-associated domain-like"/>
    <property type="match status" value="1"/>
</dbReference>
<proteinExistence type="predicted"/>